<proteinExistence type="inferred from homology"/>
<dbReference type="GO" id="GO:1990904">
    <property type="term" value="C:ribonucleoprotein complex"/>
    <property type="evidence" value="ECO:0007669"/>
    <property type="project" value="UniProtKB-KW"/>
</dbReference>
<reference evidence="6" key="2">
    <citation type="submission" date="2017-05" db="UniProtKB">
        <authorList>
            <consortium name="EnsemblMetazoa"/>
        </authorList>
    </citation>
    <scope>IDENTIFICATION</scope>
</reference>
<dbReference type="HOGENOM" id="CLU_110343_1_0_1"/>
<reference evidence="7" key="1">
    <citation type="journal article" date="2010" name="Nature">
        <title>The Amphimedon queenslandica genome and the evolution of animal complexity.</title>
        <authorList>
            <person name="Srivastava M."/>
            <person name="Simakov O."/>
            <person name="Chapman J."/>
            <person name="Fahey B."/>
            <person name="Gauthier M.E."/>
            <person name="Mitros T."/>
            <person name="Richards G.S."/>
            <person name="Conaco C."/>
            <person name="Dacre M."/>
            <person name="Hellsten U."/>
            <person name="Larroux C."/>
            <person name="Putnam N.H."/>
            <person name="Stanke M."/>
            <person name="Adamska M."/>
            <person name="Darling A."/>
            <person name="Degnan S.M."/>
            <person name="Oakley T.H."/>
            <person name="Plachetzki D.C."/>
            <person name="Zhai Y."/>
            <person name="Adamski M."/>
            <person name="Calcino A."/>
            <person name="Cummins S.F."/>
            <person name="Goodstein D.M."/>
            <person name="Harris C."/>
            <person name="Jackson D.J."/>
            <person name="Leys S.P."/>
            <person name="Shu S."/>
            <person name="Woodcroft B.J."/>
            <person name="Vervoort M."/>
            <person name="Kosik K.S."/>
            <person name="Manning G."/>
            <person name="Degnan B.M."/>
            <person name="Rokhsar D.S."/>
        </authorList>
    </citation>
    <scope>NUCLEOTIDE SEQUENCE [LARGE SCALE GENOMIC DNA]</scope>
</reference>
<dbReference type="FunCoup" id="I1EYW3">
    <property type="interactions" value="780"/>
</dbReference>
<dbReference type="PANTHER" id="PTHR11843">
    <property type="entry name" value="40S RIBOSOMAL PROTEIN S12"/>
    <property type="match status" value="1"/>
</dbReference>
<dbReference type="Gene3D" id="3.30.1330.30">
    <property type="match status" value="1"/>
</dbReference>
<dbReference type="STRING" id="400682.I1EYW3"/>
<protein>
    <recommendedName>
        <fullName evidence="4">40S ribosomal protein S12</fullName>
    </recommendedName>
</protein>
<dbReference type="EnsemblMetazoa" id="Aqu2.1.09681_001">
    <property type="protein sequence ID" value="Aqu2.1.09681_001"/>
    <property type="gene ID" value="Aqu2.1.09681"/>
</dbReference>
<evidence type="ECO:0000256" key="2">
    <source>
        <dbReference type="ARBA" id="ARBA00022980"/>
    </source>
</evidence>
<dbReference type="eggNOG" id="KOG3406">
    <property type="taxonomic scope" value="Eukaryota"/>
</dbReference>
<dbReference type="GO" id="GO:0006412">
    <property type="term" value="P:translation"/>
    <property type="evidence" value="ECO:0007669"/>
    <property type="project" value="InterPro"/>
</dbReference>
<dbReference type="EnsemblMetazoa" id="Aqu2.1.15787_001">
    <property type="protein sequence ID" value="Aqu2.1.15787_001"/>
    <property type="gene ID" value="Aqu2.1.15787"/>
</dbReference>
<keyword evidence="7" id="KW-1185">Reference proteome</keyword>
<dbReference type="EnsemblMetazoa" id="XM_020003293.1">
    <property type="protein sequence ID" value="XP_019858852.1"/>
    <property type="gene ID" value="LOC100635206"/>
</dbReference>
<evidence type="ECO:0000256" key="1">
    <source>
        <dbReference type="ARBA" id="ARBA00005824"/>
    </source>
</evidence>
<sequence>MAAGDDSSQGMKLKEAMKEVLKESLKHDGLARGLREAVKALDKRQAYLCIVAKNCSEAGYLRLVEALCKEHQISLLKVEDKEELGEWVGLCKIDKDGKPRKIVKCSCVVVKDIGTDTEAWSTVQEYIKTQTAAAV</sequence>
<organism evidence="6">
    <name type="scientific">Amphimedon queenslandica</name>
    <name type="common">Sponge</name>
    <dbReference type="NCBI Taxonomy" id="400682"/>
    <lineage>
        <taxon>Eukaryota</taxon>
        <taxon>Metazoa</taxon>
        <taxon>Porifera</taxon>
        <taxon>Demospongiae</taxon>
        <taxon>Heteroscleromorpha</taxon>
        <taxon>Haplosclerida</taxon>
        <taxon>Niphatidae</taxon>
        <taxon>Amphimedon</taxon>
    </lineage>
</organism>
<dbReference type="InterPro" id="IPR004038">
    <property type="entry name" value="Ribosomal_eL8/eL30/eS12/Gad45"/>
</dbReference>
<dbReference type="FunFam" id="3.30.1330.30:FF:000019">
    <property type="entry name" value="40S ribosomal protein S12"/>
    <property type="match status" value="1"/>
</dbReference>
<dbReference type="PRINTS" id="PR00972">
    <property type="entry name" value="RIBSOMALS12E"/>
</dbReference>
<feature type="domain" description="Ribosomal protein eL8/eL30/eS12/Gadd45" evidence="5">
    <location>
        <begin position="16"/>
        <end position="109"/>
    </location>
</feature>
<evidence type="ECO:0000313" key="7">
    <source>
        <dbReference type="Proteomes" id="UP000007879"/>
    </source>
</evidence>
<evidence type="ECO:0000259" key="5">
    <source>
        <dbReference type="Pfam" id="PF01248"/>
    </source>
</evidence>
<dbReference type="InterPro" id="IPR000530">
    <property type="entry name" value="Ribosomal_eS12"/>
</dbReference>
<comment type="similarity">
    <text evidence="1 4">Belongs to the eukaryotic ribosomal protein eS12 family.</text>
</comment>
<dbReference type="OMA" id="CAEHQIP"/>
<dbReference type="GO" id="GO:0003735">
    <property type="term" value="F:structural constituent of ribosome"/>
    <property type="evidence" value="ECO:0007669"/>
    <property type="project" value="InterPro"/>
</dbReference>
<accession>I1EYW3</accession>
<dbReference type="KEGG" id="aqu:100634040"/>
<name>I1EYW3_AMPQE</name>
<dbReference type="EnsemblMetazoa" id="XM_020005741.1">
    <property type="protein sequence ID" value="XP_019861300.1"/>
    <property type="gene ID" value="LOC100634040"/>
</dbReference>
<dbReference type="EnsemblMetazoa" id="XM_003391046.3">
    <property type="protein sequence ID" value="XP_003391094.1"/>
    <property type="gene ID" value="LOC100634040"/>
</dbReference>
<dbReference type="AlphaFoldDB" id="I1EYW3"/>
<dbReference type="KEGG" id="aqu:100635206"/>
<dbReference type="Proteomes" id="UP000007879">
    <property type="component" value="Unassembled WGS sequence"/>
</dbReference>
<evidence type="ECO:0000256" key="3">
    <source>
        <dbReference type="ARBA" id="ARBA00023274"/>
    </source>
</evidence>
<dbReference type="OrthoDB" id="10249311at2759"/>
<dbReference type="Pfam" id="PF01248">
    <property type="entry name" value="Ribosomal_L7Ae"/>
    <property type="match status" value="1"/>
</dbReference>
<evidence type="ECO:0000313" key="6">
    <source>
        <dbReference type="EnsemblMetazoa" id="Aqu2.1.09681_001"/>
    </source>
</evidence>
<keyword evidence="3 4" id="KW-0687">Ribonucleoprotein</keyword>
<gene>
    <name evidence="6" type="primary">100634040</name>
</gene>
<dbReference type="SUPFAM" id="SSF55315">
    <property type="entry name" value="L30e-like"/>
    <property type="match status" value="1"/>
</dbReference>
<dbReference type="InterPro" id="IPR029064">
    <property type="entry name" value="Ribosomal_eL30-like_sf"/>
</dbReference>
<dbReference type="GO" id="GO:0005840">
    <property type="term" value="C:ribosome"/>
    <property type="evidence" value="ECO:0007669"/>
    <property type="project" value="UniProtKB-KW"/>
</dbReference>
<keyword evidence="2 4" id="KW-0689">Ribosomal protein</keyword>
<evidence type="ECO:0000256" key="4">
    <source>
        <dbReference type="RuleBase" id="RU000670"/>
    </source>
</evidence>